<dbReference type="InterPro" id="IPR014729">
    <property type="entry name" value="Rossmann-like_a/b/a_fold"/>
</dbReference>
<feature type="binding site" evidence="8">
    <location>
        <position position="47"/>
    </location>
    <ligand>
        <name>L-glutamine</name>
        <dbReference type="ChEBI" id="CHEBI:58359"/>
    </ligand>
</feature>
<dbReference type="PANTHER" id="PTHR43284:SF1">
    <property type="entry name" value="ASPARAGINE SYNTHETASE"/>
    <property type="match status" value="1"/>
</dbReference>
<dbReference type="InterPro" id="IPR051786">
    <property type="entry name" value="ASN_synthetase/amidase"/>
</dbReference>
<proteinExistence type="inferred from homology"/>
<dbReference type="PROSITE" id="PS51278">
    <property type="entry name" value="GATASE_TYPE_2"/>
    <property type="match status" value="1"/>
</dbReference>
<dbReference type="GO" id="GO:0005524">
    <property type="term" value="F:ATP binding"/>
    <property type="evidence" value="ECO:0007669"/>
    <property type="project" value="UniProtKB-KW"/>
</dbReference>
<evidence type="ECO:0000256" key="8">
    <source>
        <dbReference type="PIRSR" id="PIRSR001589-2"/>
    </source>
</evidence>
<dbReference type="NCBIfam" id="TIGR01536">
    <property type="entry name" value="asn_synth_AEB"/>
    <property type="match status" value="1"/>
</dbReference>
<evidence type="ECO:0000259" key="10">
    <source>
        <dbReference type="PROSITE" id="PS51278"/>
    </source>
</evidence>
<dbReference type="SUPFAM" id="SSF56235">
    <property type="entry name" value="N-terminal nucleophile aminohydrolases (Ntn hydrolases)"/>
    <property type="match status" value="1"/>
</dbReference>
<feature type="site" description="Important for beta-aspartyl-AMP intermediate formation" evidence="9">
    <location>
        <position position="311"/>
    </location>
</feature>
<reference evidence="11 12" key="1">
    <citation type="submission" date="2013-07" db="EMBL/GenBank/DDBJ databases">
        <title>Comparative Genomic and Metabolomic Analysis of Twelve Strains of Pseudoalteromonas luteoviolacea.</title>
        <authorList>
            <person name="Vynne N.G."/>
            <person name="Mansson M."/>
            <person name="Gram L."/>
        </authorList>
    </citation>
    <scope>NUCLEOTIDE SEQUENCE [LARGE SCALE GENOMIC DNA]</scope>
    <source>
        <strain evidence="11 12">CPMOR-1</strain>
    </source>
</reference>
<dbReference type="Pfam" id="PF13537">
    <property type="entry name" value="GATase_7"/>
    <property type="match status" value="1"/>
</dbReference>
<evidence type="ECO:0000256" key="5">
    <source>
        <dbReference type="ARBA" id="ARBA00022840"/>
    </source>
</evidence>
<feature type="domain" description="Glutamine amidotransferase type-2" evidence="10">
    <location>
        <begin position="1"/>
        <end position="156"/>
    </location>
</feature>
<organism evidence="11 12">
    <name type="scientific">Pseudoalteromonas luteoviolacea CPMOR-1</name>
    <dbReference type="NCBI Taxonomy" id="1365248"/>
    <lineage>
        <taxon>Bacteria</taxon>
        <taxon>Pseudomonadati</taxon>
        <taxon>Pseudomonadota</taxon>
        <taxon>Gammaproteobacteria</taxon>
        <taxon>Alteromonadales</taxon>
        <taxon>Pseudoalteromonadaceae</taxon>
        <taxon>Pseudoalteromonas</taxon>
    </lineage>
</organism>
<dbReference type="PATRIC" id="fig|1365248.3.peg.2466"/>
<dbReference type="InterPro" id="IPR029055">
    <property type="entry name" value="Ntn_hydrolases_N"/>
</dbReference>
<dbReference type="InterPro" id="IPR006426">
    <property type="entry name" value="Asn_synth_AEB"/>
</dbReference>
<accession>A0A167KU27</accession>
<evidence type="ECO:0000256" key="6">
    <source>
        <dbReference type="ARBA" id="ARBA00022962"/>
    </source>
</evidence>
<keyword evidence="4 8" id="KW-0547">Nucleotide-binding</keyword>
<name>A0A167KU27_9GAMM</name>
<dbReference type="Gene3D" id="3.40.50.620">
    <property type="entry name" value="HUPs"/>
    <property type="match status" value="1"/>
</dbReference>
<dbReference type="InterPro" id="IPR033738">
    <property type="entry name" value="AsnB_N"/>
</dbReference>
<dbReference type="PIRSF" id="PIRSF001589">
    <property type="entry name" value="Asn_synthetase_glu-h"/>
    <property type="match status" value="1"/>
</dbReference>
<dbReference type="EMBL" id="AUYC01000028">
    <property type="protein sequence ID" value="KZN63270.1"/>
    <property type="molecule type" value="Genomic_DNA"/>
</dbReference>
<comment type="caution">
    <text evidence="11">The sequence shown here is derived from an EMBL/GenBank/DDBJ whole genome shotgun (WGS) entry which is preliminary data.</text>
</comment>
<evidence type="ECO:0000313" key="11">
    <source>
        <dbReference type="EMBL" id="KZN63270.1"/>
    </source>
</evidence>
<dbReference type="EC" id="6.3.5.4" evidence="3"/>
<evidence type="ECO:0000256" key="2">
    <source>
        <dbReference type="ARBA" id="ARBA00005752"/>
    </source>
</evidence>
<evidence type="ECO:0000256" key="3">
    <source>
        <dbReference type="ARBA" id="ARBA00012737"/>
    </source>
</evidence>
<dbReference type="SUPFAM" id="SSF52402">
    <property type="entry name" value="Adenine nucleotide alpha hydrolases-like"/>
    <property type="match status" value="1"/>
</dbReference>
<feature type="binding site" evidence="8">
    <location>
        <position position="234"/>
    </location>
    <ligand>
        <name>ATP</name>
        <dbReference type="ChEBI" id="CHEBI:30616"/>
    </ligand>
</feature>
<comment type="catalytic activity">
    <reaction evidence="7">
        <text>L-aspartate + L-glutamine + ATP + H2O = L-asparagine + L-glutamate + AMP + diphosphate + H(+)</text>
        <dbReference type="Rhea" id="RHEA:12228"/>
        <dbReference type="ChEBI" id="CHEBI:15377"/>
        <dbReference type="ChEBI" id="CHEBI:15378"/>
        <dbReference type="ChEBI" id="CHEBI:29985"/>
        <dbReference type="ChEBI" id="CHEBI:29991"/>
        <dbReference type="ChEBI" id="CHEBI:30616"/>
        <dbReference type="ChEBI" id="CHEBI:33019"/>
        <dbReference type="ChEBI" id="CHEBI:58048"/>
        <dbReference type="ChEBI" id="CHEBI:58359"/>
        <dbReference type="ChEBI" id="CHEBI:456215"/>
        <dbReference type="EC" id="6.3.5.4"/>
    </reaction>
</comment>
<dbReference type="GO" id="GO:0006529">
    <property type="term" value="P:asparagine biosynthetic process"/>
    <property type="evidence" value="ECO:0007669"/>
    <property type="project" value="InterPro"/>
</dbReference>
<protein>
    <recommendedName>
        <fullName evidence="3">asparagine synthase (glutamine-hydrolyzing)</fullName>
        <ecNumber evidence="3">6.3.5.4</ecNumber>
    </recommendedName>
</protein>
<keyword evidence="6" id="KW-0315">Glutamine amidotransferase</keyword>
<sequence length="544" mass="62103">MGGQSGTQPIHSNCGKFTAVVNGEFYDYLHIKESLISKGYHFATNSDSEIIVHLYAEYGIDAFAQLRGEFAFILFDHEKNEVLAARDRFGIKPLFVCKEDNTYFISSEIKGISCNLNSLDISVKSFLDRSYYLENQSVYSDIHSIPPGEYLKITQQGCEYYSYYNLFKVTHQEKAIKCEEEAKKRIEKALLNSVETRMISDVGVACYLSGGLDSSIILGVASKLTDQTLEAFNIAFTDDSAFNENEQAIIVAKHNKAQLNTIEVSSEVISEYFEKAVLHNEQPIFNSNSVAKYILSQKVRESGHKVVLTGEGADEIFYGYSHFRKDLALNIRSDKDFVNDTYSDSEIIKSISWLQAQYSRSLHIVNNYLDTNVISSNSLEERFAQFAKAFDADAKERSPYYWNMTMLPNFVLSTLGDRMEMANSIEARLPFLDHKLADIALKIPTELKVKDRVEKYILREAMKEYLPSSIYSRKKHYFESPSVLRDTKSRFYMQIMDLVSSSKSLGFNTSVILDEFNRSDEQKKRFLEPILIEIASLSILKSHI</sequence>
<evidence type="ECO:0000256" key="4">
    <source>
        <dbReference type="ARBA" id="ARBA00022741"/>
    </source>
</evidence>
<dbReference type="InterPro" id="IPR017932">
    <property type="entry name" value="GATase_2_dom"/>
</dbReference>
<dbReference type="Proteomes" id="UP000076486">
    <property type="component" value="Unassembled WGS sequence"/>
</dbReference>
<dbReference type="PANTHER" id="PTHR43284">
    <property type="entry name" value="ASPARAGINE SYNTHETASE (GLUTAMINE-HYDROLYZING)"/>
    <property type="match status" value="1"/>
</dbReference>
<dbReference type="GO" id="GO:0004066">
    <property type="term" value="F:asparagine synthase (glutamine-hydrolyzing) activity"/>
    <property type="evidence" value="ECO:0007669"/>
    <property type="project" value="UniProtKB-EC"/>
</dbReference>
<dbReference type="InterPro" id="IPR001962">
    <property type="entry name" value="Asn_synthase"/>
</dbReference>
<evidence type="ECO:0000256" key="7">
    <source>
        <dbReference type="ARBA" id="ARBA00048741"/>
    </source>
</evidence>
<evidence type="ECO:0000313" key="12">
    <source>
        <dbReference type="Proteomes" id="UP000076486"/>
    </source>
</evidence>
<comment type="similarity">
    <text evidence="2">Belongs to the asparagine synthetase family.</text>
</comment>
<dbReference type="GO" id="GO:0005829">
    <property type="term" value="C:cytosol"/>
    <property type="evidence" value="ECO:0007669"/>
    <property type="project" value="TreeGrafter"/>
</dbReference>
<dbReference type="CDD" id="cd00712">
    <property type="entry name" value="AsnB"/>
    <property type="match status" value="1"/>
</dbReference>
<dbReference type="AlphaFoldDB" id="A0A167KU27"/>
<dbReference type="CDD" id="cd01991">
    <property type="entry name" value="Asn_synthase_B_C"/>
    <property type="match status" value="1"/>
</dbReference>
<dbReference type="Gene3D" id="3.60.20.10">
    <property type="entry name" value="Glutamine Phosphoribosylpyrophosphate, subunit 1, domain 1"/>
    <property type="match status" value="1"/>
</dbReference>
<evidence type="ECO:0000256" key="1">
    <source>
        <dbReference type="ARBA" id="ARBA00005187"/>
    </source>
</evidence>
<evidence type="ECO:0000256" key="9">
    <source>
        <dbReference type="PIRSR" id="PIRSR001589-3"/>
    </source>
</evidence>
<comment type="pathway">
    <text evidence="1">Amino-acid biosynthesis; L-asparagine biosynthesis; L-asparagine from L-aspartate (L-Gln route): step 1/1.</text>
</comment>
<gene>
    <name evidence="11" type="ORF">N473_17735</name>
</gene>
<dbReference type="Pfam" id="PF00733">
    <property type="entry name" value="Asn_synthase"/>
    <property type="match status" value="1"/>
</dbReference>
<keyword evidence="5 8" id="KW-0067">ATP-binding</keyword>